<sequence length="205" mass="23142">MICLTLLKEISKLNITHGRRNFIMEAVSYEEIKAGLDKAGQIGSVDDIKFARKDQWVKFPTKRDEDGCYDIYANIDNNFVIPPHTNKLVPTGLYSVFDRKYRIAIRERGSNTKANMIVMAGQIDSGYRGEWFVSIYNGNDRNIVLSNYGDEVVYSEDEIRVPTSKAIAQFAVEYVPVVNISEISVEELQKIDSERGMGALGSSNK</sequence>
<evidence type="ECO:0000259" key="5">
    <source>
        <dbReference type="Pfam" id="PF00692"/>
    </source>
</evidence>
<reference evidence="6" key="1">
    <citation type="journal article" date="2021" name="Proc. Natl. Acad. Sci. U.S.A.">
        <title>A Catalog of Tens of Thousands of Viruses from Human Metagenomes Reveals Hidden Associations with Chronic Diseases.</title>
        <authorList>
            <person name="Tisza M.J."/>
            <person name="Buck C.B."/>
        </authorList>
    </citation>
    <scope>NUCLEOTIDE SEQUENCE</scope>
    <source>
        <strain evidence="6">CtOSJ35</strain>
    </source>
</reference>
<dbReference type="InterPro" id="IPR008181">
    <property type="entry name" value="dUTPase"/>
</dbReference>
<dbReference type="PANTHER" id="PTHR11241:SF0">
    <property type="entry name" value="DEOXYURIDINE 5'-TRIPHOSPHATE NUCLEOTIDOHYDROLASE"/>
    <property type="match status" value="1"/>
</dbReference>
<dbReference type="Pfam" id="PF00692">
    <property type="entry name" value="dUTPase"/>
    <property type="match status" value="1"/>
</dbReference>
<evidence type="ECO:0000313" key="6">
    <source>
        <dbReference type="EMBL" id="DAE07190.1"/>
    </source>
</evidence>
<dbReference type="GO" id="GO:0004170">
    <property type="term" value="F:dUTP diphosphatase activity"/>
    <property type="evidence" value="ECO:0007669"/>
    <property type="project" value="UniProtKB-EC"/>
</dbReference>
<dbReference type="InterPro" id="IPR029054">
    <property type="entry name" value="dUTPase-like"/>
</dbReference>
<evidence type="ECO:0000256" key="1">
    <source>
        <dbReference type="ARBA" id="ARBA00006581"/>
    </source>
</evidence>
<dbReference type="PANTHER" id="PTHR11241">
    <property type="entry name" value="DEOXYURIDINE 5'-TRIPHOSPHATE NUCLEOTIDOHYDROLASE"/>
    <property type="match status" value="1"/>
</dbReference>
<evidence type="ECO:0000256" key="4">
    <source>
        <dbReference type="ARBA" id="ARBA00023080"/>
    </source>
</evidence>
<dbReference type="GO" id="GO:0046081">
    <property type="term" value="P:dUTP catabolic process"/>
    <property type="evidence" value="ECO:0007669"/>
    <property type="project" value="InterPro"/>
</dbReference>
<dbReference type="GO" id="GO:0000287">
    <property type="term" value="F:magnesium ion binding"/>
    <property type="evidence" value="ECO:0007669"/>
    <property type="project" value="InterPro"/>
</dbReference>
<dbReference type="GO" id="GO:0006226">
    <property type="term" value="P:dUMP biosynthetic process"/>
    <property type="evidence" value="ECO:0007669"/>
    <property type="project" value="InterPro"/>
</dbReference>
<protein>
    <recommendedName>
        <fullName evidence="2">dUTP diphosphatase</fullName>
        <ecNumber evidence="2">3.6.1.23</ecNumber>
    </recommendedName>
</protein>
<comment type="similarity">
    <text evidence="1">Belongs to the dUTPase family.</text>
</comment>
<dbReference type="InterPro" id="IPR036157">
    <property type="entry name" value="dUTPase-like_sf"/>
</dbReference>
<dbReference type="Gene3D" id="2.70.40.10">
    <property type="match status" value="1"/>
</dbReference>
<dbReference type="EC" id="3.6.1.23" evidence="2"/>
<keyword evidence="3" id="KW-0378">Hydrolase</keyword>
<feature type="domain" description="dUTPase-like" evidence="5">
    <location>
        <begin position="57"/>
        <end position="146"/>
    </location>
</feature>
<organism evidence="6">
    <name type="scientific">Siphoviridae sp. ctOSJ35</name>
    <dbReference type="NCBI Taxonomy" id="2825479"/>
    <lineage>
        <taxon>Viruses</taxon>
        <taxon>Duplodnaviria</taxon>
        <taxon>Heunggongvirae</taxon>
        <taxon>Uroviricota</taxon>
        <taxon>Caudoviricetes</taxon>
    </lineage>
</organism>
<dbReference type="CDD" id="cd07557">
    <property type="entry name" value="trimeric_dUTPase"/>
    <property type="match status" value="1"/>
</dbReference>
<name>A0A8S5PJF8_9CAUD</name>
<dbReference type="InterPro" id="IPR033704">
    <property type="entry name" value="dUTPase_trimeric"/>
</dbReference>
<keyword evidence="4" id="KW-0546">Nucleotide metabolism</keyword>
<accession>A0A8S5PJF8</accession>
<dbReference type="SUPFAM" id="SSF51283">
    <property type="entry name" value="dUTPase-like"/>
    <property type="match status" value="1"/>
</dbReference>
<dbReference type="EMBL" id="BK015447">
    <property type="protein sequence ID" value="DAE07190.1"/>
    <property type="molecule type" value="Genomic_DNA"/>
</dbReference>
<proteinExistence type="inferred from homology"/>
<evidence type="ECO:0000256" key="2">
    <source>
        <dbReference type="ARBA" id="ARBA00012379"/>
    </source>
</evidence>
<evidence type="ECO:0000256" key="3">
    <source>
        <dbReference type="ARBA" id="ARBA00022801"/>
    </source>
</evidence>